<protein>
    <submittedName>
        <fullName evidence="1">Uncharacterized protein</fullName>
    </submittedName>
</protein>
<dbReference type="RefSeq" id="WP_317744474.1">
    <property type="nucleotide sequence ID" value="NZ_JAWLUP010000052.1"/>
</dbReference>
<dbReference type="EMBL" id="JAWLUP010000052">
    <property type="protein sequence ID" value="MDV7266591.1"/>
    <property type="molecule type" value="Genomic_DNA"/>
</dbReference>
<accession>A0AAE4V0L2</accession>
<reference evidence="1" key="1">
    <citation type="submission" date="2023-10" db="EMBL/GenBank/DDBJ databases">
        <title>Development of a sustainable strategy for remediation of hydrocarbon-contaminated territories based on the waste exchange concept.</title>
        <authorList>
            <person name="Krivoruchko A."/>
        </authorList>
    </citation>
    <scope>NUCLEOTIDE SEQUENCE</scope>
    <source>
        <strain evidence="1">IEGM 68</strain>
    </source>
</reference>
<gene>
    <name evidence="1" type="ORF">R4315_18865</name>
</gene>
<organism evidence="1 2">
    <name type="scientific">Rhodococcus oxybenzonivorans</name>
    <dbReference type="NCBI Taxonomy" id="1990687"/>
    <lineage>
        <taxon>Bacteria</taxon>
        <taxon>Bacillati</taxon>
        <taxon>Actinomycetota</taxon>
        <taxon>Actinomycetes</taxon>
        <taxon>Mycobacteriales</taxon>
        <taxon>Nocardiaceae</taxon>
        <taxon>Rhodococcus</taxon>
    </lineage>
</organism>
<name>A0AAE4V0L2_9NOCA</name>
<evidence type="ECO:0000313" key="2">
    <source>
        <dbReference type="Proteomes" id="UP001185863"/>
    </source>
</evidence>
<comment type="caution">
    <text evidence="1">The sequence shown here is derived from an EMBL/GenBank/DDBJ whole genome shotgun (WGS) entry which is preliminary data.</text>
</comment>
<evidence type="ECO:0000313" key="1">
    <source>
        <dbReference type="EMBL" id="MDV7266591.1"/>
    </source>
</evidence>
<proteinExistence type="predicted"/>
<sequence length="356" mass="36725">MPDSVTVRAVAGGLWVITPGDAPSVLDDDPGIDVAVLEVAGGHLSWSVLTEPAPPTAVIDDVTSAQDWVWALYGEAVALALAEPAVALAPADPGGSVHEVEYRPARPRLAANVRRLAFALWAARWWPASTIDAIPALDHALLDRDIAGLVDDCESVVAGADAVLMAVPPRPAGNAARAGDYALAAGTATAVRAGTLVLARGSGGTDWRRCPPGLVDASERAVSWEVQRVAGNTTVRVAVVGAPNLSGAVPAHLRPSATVAGADPFRTADVELHLIGDTWVGDTDAPPGSELGVTVNVYLPGFGGNLHPAPGGRDVRDRIRDLARQRLQRAAAPESDDDSDVPLLAEIDAAASEADF</sequence>
<dbReference type="AlphaFoldDB" id="A0AAE4V0L2"/>
<dbReference type="Proteomes" id="UP001185863">
    <property type="component" value="Unassembled WGS sequence"/>
</dbReference>